<comment type="cofactor">
    <cofactor evidence="1">
        <name>Mg(2+)</name>
        <dbReference type="ChEBI" id="CHEBI:18420"/>
    </cofactor>
</comment>
<name>A0ABV6U1P5_9ACTN</name>
<organism evidence="7 8">
    <name type="scientific">Sphaerimonospora cavernae</name>
    <dbReference type="NCBI Taxonomy" id="1740611"/>
    <lineage>
        <taxon>Bacteria</taxon>
        <taxon>Bacillati</taxon>
        <taxon>Actinomycetota</taxon>
        <taxon>Actinomycetes</taxon>
        <taxon>Streptosporangiales</taxon>
        <taxon>Streptosporangiaceae</taxon>
        <taxon>Sphaerimonospora</taxon>
    </lineage>
</organism>
<dbReference type="Gene3D" id="3.90.79.10">
    <property type="entry name" value="Nucleoside Triphosphate Pyrophosphohydrolase"/>
    <property type="match status" value="1"/>
</dbReference>
<evidence type="ECO:0000256" key="4">
    <source>
        <dbReference type="ARBA" id="ARBA00022842"/>
    </source>
</evidence>
<dbReference type="RefSeq" id="WP_394300588.1">
    <property type="nucleotide sequence ID" value="NZ_JBHMQT010000013.1"/>
</dbReference>
<evidence type="ECO:0000256" key="1">
    <source>
        <dbReference type="ARBA" id="ARBA00001946"/>
    </source>
</evidence>
<evidence type="ECO:0000313" key="8">
    <source>
        <dbReference type="Proteomes" id="UP001589870"/>
    </source>
</evidence>
<dbReference type="CDD" id="cd18876">
    <property type="entry name" value="NUDIX_Hydrolase"/>
    <property type="match status" value="1"/>
</dbReference>
<evidence type="ECO:0000313" key="7">
    <source>
        <dbReference type="EMBL" id="MFC0862374.1"/>
    </source>
</evidence>
<reference evidence="7 8" key="1">
    <citation type="submission" date="2024-09" db="EMBL/GenBank/DDBJ databases">
        <authorList>
            <person name="Sun Q."/>
            <person name="Mori K."/>
        </authorList>
    </citation>
    <scope>NUCLEOTIDE SEQUENCE [LARGE SCALE GENOMIC DNA]</scope>
    <source>
        <strain evidence="7 8">TBRC 1851</strain>
    </source>
</reference>
<sequence>MSKPPLPPAEYYARLPHHLVGAGVVLRDSDGRVLLVRPTYRSDTWEIPGGALEHGEYPWEAAVREVREEIGLALRPGRLLAVDVVPAQSDGQPPLVNFVFDGGVLSPAEAAVTRPCDEELSAVAWSTRPERNARLAPHMARRINACLQAAETGRTVYLQYGYPPEDGHG</sequence>
<proteinExistence type="inferred from homology"/>
<accession>A0ABV6U1P5</accession>
<dbReference type="InterPro" id="IPR015797">
    <property type="entry name" value="NUDIX_hydrolase-like_dom_sf"/>
</dbReference>
<dbReference type="PROSITE" id="PS00893">
    <property type="entry name" value="NUDIX_BOX"/>
    <property type="match status" value="1"/>
</dbReference>
<keyword evidence="4" id="KW-0460">Magnesium</keyword>
<dbReference type="PROSITE" id="PS51462">
    <property type="entry name" value="NUDIX"/>
    <property type="match status" value="1"/>
</dbReference>
<protein>
    <submittedName>
        <fullName evidence="7">NUDIX domain-containing protein</fullName>
    </submittedName>
</protein>
<dbReference type="InterPro" id="IPR020084">
    <property type="entry name" value="NUDIX_hydrolase_CS"/>
</dbReference>
<dbReference type="PRINTS" id="PR00502">
    <property type="entry name" value="NUDIXFAMILY"/>
</dbReference>
<comment type="caution">
    <text evidence="7">The sequence shown here is derived from an EMBL/GenBank/DDBJ whole genome shotgun (WGS) entry which is preliminary data.</text>
</comment>
<dbReference type="Proteomes" id="UP001589870">
    <property type="component" value="Unassembled WGS sequence"/>
</dbReference>
<evidence type="ECO:0000256" key="2">
    <source>
        <dbReference type="ARBA" id="ARBA00005582"/>
    </source>
</evidence>
<comment type="similarity">
    <text evidence="2 5">Belongs to the Nudix hydrolase family.</text>
</comment>
<dbReference type="PANTHER" id="PTHR43046">
    <property type="entry name" value="GDP-MANNOSE MANNOSYL HYDROLASE"/>
    <property type="match status" value="1"/>
</dbReference>
<evidence type="ECO:0000256" key="3">
    <source>
        <dbReference type="ARBA" id="ARBA00022801"/>
    </source>
</evidence>
<keyword evidence="8" id="KW-1185">Reference proteome</keyword>
<evidence type="ECO:0000259" key="6">
    <source>
        <dbReference type="PROSITE" id="PS51462"/>
    </source>
</evidence>
<keyword evidence="3 5" id="KW-0378">Hydrolase</keyword>
<evidence type="ECO:0000256" key="5">
    <source>
        <dbReference type="RuleBase" id="RU003476"/>
    </source>
</evidence>
<dbReference type="InterPro" id="IPR000086">
    <property type="entry name" value="NUDIX_hydrolase_dom"/>
</dbReference>
<dbReference type="SUPFAM" id="SSF55811">
    <property type="entry name" value="Nudix"/>
    <property type="match status" value="1"/>
</dbReference>
<feature type="domain" description="Nudix hydrolase" evidence="6">
    <location>
        <begin position="16"/>
        <end position="150"/>
    </location>
</feature>
<dbReference type="InterPro" id="IPR020476">
    <property type="entry name" value="Nudix_hydrolase"/>
</dbReference>
<dbReference type="PANTHER" id="PTHR43046:SF12">
    <property type="entry name" value="GDP-MANNOSE MANNOSYL HYDROLASE"/>
    <property type="match status" value="1"/>
</dbReference>
<dbReference type="EMBL" id="JBHMQT010000013">
    <property type="protein sequence ID" value="MFC0862374.1"/>
    <property type="molecule type" value="Genomic_DNA"/>
</dbReference>
<gene>
    <name evidence="7" type="ORF">ACFHYQ_08700</name>
</gene>
<dbReference type="Pfam" id="PF00293">
    <property type="entry name" value="NUDIX"/>
    <property type="match status" value="1"/>
</dbReference>